<feature type="domain" description="ADP ribosyltransferase" evidence="1">
    <location>
        <begin position="126"/>
        <end position="278"/>
    </location>
</feature>
<dbReference type="Proteomes" id="UP000663832">
    <property type="component" value="Unassembled WGS sequence"/>
</dbReference>
<accession>A0A815CT35</accession>
<evidence type="ECO:0000313" key="2">
    <source>
        <dbReference type="EMBL" id="CAF1288052.1"/>
    </source>
</evidence>
<evidence type="ECO:0000313" key="3">
    <source>
        <dbReference type="EMBL" id="CAF1616867.1"/>
    </source>
</evidence>
<dbReference type="SUPFAM" id="SSF56399">
    <property type="entry name" value="ADP-ribosylation"/>
    <property type="match status" value="1"/>
</dbReference>
<dbReference type="EMBL" id="CAJNOI010000473">
    <property type="protein sequence ID" value="CAF1288052.1"/>
    <property type="molecule type" value="Genomic_DNA"/>
</dbReference>
<dbReference type="EMBL" id="CAJNOM010001705">
    <property type="protein sequence ID" value="CAF1616867.1"/>
    <property type="molecule type" value="Genomic_DNA"/>
</dbReference>
<dbReference type="InterPro" id="IPR003540">
    <property type="entry name" value="ADP-ribosyltransferase"/>
</dbReference>
<dbReference type="AlphaFoldDB" id="A0A815CT35"/>
<evidence type="ECO:0000259" key="1">
    <source>
        <dbReference type="Pfam" id="PF03496"/>
    </source>
</evidence>
<organism evidence="2 5">
    <name type="scientific">Adineta steineri</name>
    <dbReference type="NCBI Taxonomy" id="433720"/>
    <lineage>
        <taxon>Eukaryota</taxon>
        <taxon>Metazoa</taxon>
        <taxon>Spiralia</taxon>
        <taxon>Gnathifera</taxon>
        <taxon>Rotifera</taxon>
        <taxon>Eurotatoria</taxon>
        <taxon>Bdelloidea</taxon>
        <taxon>Adinetida</taxon>
        <taxon>Adinetidae</taxon>
        <taxon>Adineta</taxon>
    </lineage>
</organism>
<dbReference type="GO" id="GO:0005576">
    <property type="term" value="C:extracellular region"/>
    <property type="evidence" value="ECO:0007669"/>
    <property type="project" value="InterPro"/>
</dbReference>
<evidence type="ECO:0000313" key="4">
    <source>
        <dbReference type="Proteomes" id="UP000663832"/>
    </source>
</evidence>
<gene>
    <name evidence="2" type="ORF">BJG266_LOCUS31585</name>
    <name evidence="3" type="ORF">QVE165_LOCUS54966</name>
</gene>
<dbReference type="Gene3D" id="3.90.176.10">
    <property type="entry name" value="Toxin ADP-ribosyltransferase, Chain A, domain 1"/>
    <property type="match status" value="1"/>
</dbReference>
<dbReference type="OrthoDB" id="10059561at2759"/>
<sequence>MANNEPITSVQTNTQANAKLISNFSEDAGANRRINMQRMQNAISISFAAPNKKLDQLDPSFMYTQILKEILLTIKFEDKHFKEFITYCREKRVKNDIPLRKIEELERDYRDQKPIWWYTSQYFLHSMLNQALRLMDVDIILRMGFFINDLHRDIQQLHSEQFDDQQSDKTFTVYRGQFLSKEDFTEMNKTKGGLLSFNNFLSTSKNPDVSLLFTPQAATNPDSVGILFVISINPSHSTIPFASITKVSNFTDEEEVLFSMHSIFRIGDIKLTEENNHVYEVNLTLTNDNDQDLRILTDRFRHETYPNSAGQNRIGSLLIKMGQFNKAQEVFEVLLYQTINERDKAPILL</sequence>
<dbReference type="Proteomes" id="UP000663877">
    <property type="component" value="Unassembled WGS sequence"/>
</dbReference>
<dbReference type="Pfam" id="PF03496">
    <property type="entry name" value="ADPrib_exo_Tox"/>
    <property type="match status" value="1"/>
</dbReference>
<proteinExistence type="predicted"/>
<keyword evidence="4" id="KW-1185">Reference proteome</keyword>
<name>A0A815CT35_9BILA</name>
<dbReference type="PROSITE" id="PS51996">
    <property type="entry name" value="TR_MART"/>
    <property type="match status" value="1"/>
</dbReference>
<reference evidence="2" key="1">
    <citation type="submission" date="2021-02" db="EMBL/GenBank/DDBJ databases">
        <authorList>
            <person name="Nowell W R."/>
        </authorList>
    </citation>
    <scope>NUCLEOTIDE SEQUENCE</scope>
</reference>
<comment type="caution">
    <text evidence="2">The sequence shown here is derived from an EMBL/GenBank/DDBJ whole genome shotgun (WGS) entry which is preliminary data.</text>
</comment>
<protein>
    <recommendedName>
        <fullName evidence="1">ADP ribosyltransferase domain-containing protein</fullName>
    </recommendedName>
</protein>
<evidence type="ECO:0000313" key="5">
    <source>
        <dbReference type="Proteomes" id="UP000663877"/>
    </source>
</evidence>